<organism evidence="1 2">
    <name type="scientific">Eleusine coracana subsp. coracana</name>
    <dbReference type="NCBI Taxonomy" id="191504"/>
    <lineage>
        <taxon>Eukaryota</taxon>
        <taxon>Viridiplantae</taxon>
        <taxon>Streptophyta</taxon>
        <taxon>Embryophyta</taxon>
        <taxon>Tracheophyta</taxon>
        <taxon>Spermatophyta</taxon>
        <taxon>Magnoliopsida</taxon>
        <taxon>Liliopsida</taxon>
        <taxon>Poales</taxon>
        <taxon>Poaceae</taxon>
        <taxon>PACMAD clade</taxon>
        <taxon>Chloridoideae</taxon>
        <taxon>Cynodonteae</taxon>
        <taxon>Eleusininae</taxon>
        <taxon>Eleusine</taxon>
    </lineage>
</organism>
<protein>
    <submittedName>
        <fullName evidence="1">Uncharacterized protein</fullName>
    </submittedName>
</protein>
<accession>A0AAV5FL54</accession>
<keyword evidence="2" id="KW-1185">Reference proteome</keyword>
<proteinExistence type="predicted"/>
<evidence type="ECO:0000313" key="2">
    <source>
        <dbReference type="Proteomes" id="UP001054889"/>
    </source>
</evidence>
<dbReference type="Proteomes" id="UP001054889">
    <property type="component" value="Unassembled WGS sequence"/>
</dbReference>
<comment type="caution">
    <text evidence="1">The sequence shown here is derived from an EMBL/GenBank/DDBJ whole genome shotgun (WGS) entry which is preliminary data.</text>
</comment>
<reference evidence="1" key="2">
    <citation type="submission" date="2021-12" db="EMBL/GenBank/DDBJ databases">
        <title>Resequencing data analysis of finger millet.</title>
        <authorList>
            <person name="Hatakeyama M."/>
            <person name="Aluri S."/>
            <person name="Balachadran M.T."/>
            <person name="Sivarajan S.R."/>
            <person name="Poveda L."/>
            <person name="Shimizu-Inatsugi R."/>
            <person name="Schlapbach R."/>
            <person name="Sreeman S.M."/>
            <person name="Shimizu K.K."/>
        </authorList>
    </citation>
    <scope>NUCLEOTIDE SEQUENCE</scope>
</reference>
<evidence type="ECO:0000313" key="1">
    <source>
        <dbReference type="EMBL" id="GJN35200.1"/>
    </source>
</evidence>
<dbReference type="AlphaFoldDB" id="A0AAV5FL54"/>
<dbReference type="EMBL" id="BQKI01000087">
    <property type="protein sequence ID" value="GJN35200.1"/>
    <property type="molecule type" value="Genomic_DNA"/>
</dbReference>
<reference evidence="1" key="1">
    <citation type="journal article" date="2018" name="DNA Res.">
        <title>Multiple hybrid de novo genome assembly of finger millet, an orphan allotetraploid crop.</title>
        <authorList>
            <person name="Hatakeyama M."/>
            <person name="Aluri S."/>
            <person name="Balachadran M.T."/>
            <person name="Sivarajan S.R."/>
            <person name="Patrignani A."/>
            <person name="Gruter S."/>
            <person name="Poveda L."/>
            <person name="Shimizu-Inatsugi R."/>
            <person name="Baeten J."/>
            <person name="Francoijs K.J."/>
            <person name="Nataraja K.N."/>
            <person name="Reddy Y.A.N."/>
            <person name="Phadnis S."/>
            <person name="Ravikumar R.L."/>
            <person name="Schlapbach R."/>
            <person name="Sreeman S.M."/>
            <person name="Shimizu K.K."/>
        </authorList>
    </citation>
    <scope>NUCLEOTIDE SEQUENCE</scope>
</reference>
<gene>
    <name evidence="1" type="primary">gb23949</name>
    <name evidence="1" type="ORF">PR202_gb23949</name>
</gene>
<sequence>MLFRVLYWPAPSCPCSPSCSGQEERTRARCRGGNCFCSRSRLGREEQEWGLAAAKGGEGCCLGRRTRRRARCSSGCSGRAEEAEQ</sequence>
<name>A0AAV5FL54_ELECO</name>